<protein>
    <recommendedName>
        <fullName evidence="1">Cation channel sperm-associated targeting subunit tau C2 domain-containing protein</fullName>
    </recommendedName>
</protein>
<evidence type="ECO:0000259" key="1">
    <source>
        <dbReference type="Pfam" id="PF15729"/>
    </source>
</evidence>
<dbReference type="InterPro" id="IPR048363">
    <property type="entry name" value="CTSRT_C2"/>
</dbReference>
<organism evidence="2 3">
    <name type="scientific">Sphenodon punctatus</name>
    <name type="common">Tuatara</name>
    <name type="synonym">Hatteria punctata</name>
    <dbReference type="NCBI Taxonomy" id="8508"/>
    <lineage>
        <taxon>Eukaryota</taxon>
        <taxon>Metazoa</taxon>
        <taxon>Chordata</taxon>
        <taxon>Craniata</taxon>
        <taxon>Vertebrata</taxon>
        <taxon>Euteleostomi</taxon>
        <taxon>Lepidosauria</taxon>
        <taxon>Sphenodontia</taxon>
        <taxon>Sphenodontidae</taxon>
        <taxon>Sphenodon</taxon>
    </lineage>
</organism>
<proteinExistence type="predicted"/>
<reference evidence="2" key="2">
    <citation type="submission" date="2025-09" db="UniProtKB">
        <authorList>
            <consortium name="Ensembl"/>
        </authorList>
    </citation>
    <scope>IDENTIFICATION</scope>
</reference>
<accession>A0A8D0G7N6</accession>
<dbReference type="AlphaFoldDB" id="A0A8D0G7N6"/>
<dbReference type="PANTHER" id="PTHR21665">
    <property type="entry name" value="CATION CHANNEL SPERM-ASSOCIATED TARGETING SUBUNIT TAU"/>
    <property type="match status" value="1"/>
</dbReference>
<feature type="domain" description="Cation channel sperm-associated targeting subunit tau C2" evidence="1">
    <location>
        <begin position="1"/>
        <end position="116"/>
    </location>
</feature>
<name>A0A8D0G7N6_SPHPU</name>
<dbReference type="GeneTree" id="ENSGT00390000018209"/>
<dbReference type="Pfam" id="PF15729">
    <property type="entry name" value="CTSRT"/>
    <property type="match status" value="1"/>
</dbReference>
<sequence length="151" mass="17855">KFKVHHNIYLLIRIIVNKIMKCTNLQVYKPQLKASKKDVVIHFEDVKYFSVKVPMQRHDEQNRIILELVGFQDPKDFPRLLGTAAVHLYEVIQVGMIKTRLWIFCVVEVEFMFSYGNFGYGYSHQIELQKTAGRSMFIRIPPPKDRTDPER</sequence>
<reference evidence="2" key="1">
    <citation type="submission" date="2025-08" db="UniProtKB">
        <authorList>
            <consortium name="Ensembl"/>
        </authorList>
    </citation>
    <scope>IDENTIFICATION</scope>
</reference>
<dbReference type="Proteomes" id="UP000694392">
    <property type="component" value="Unplaced"/>
</dbReference>
<evidence type="ECO:0000313" key="3">
    <source>
        <dbReference type="Proteomes" id="UP000694392"/>
    </source>
</evidence>
<evidence type="ECO:0000313" key="2">
    <source>
        <dbReference type="Ensembl" id="ENSSPUP00000004513.1"/>
    </source>
</evidence>
<keyword evidence="3" id="KW-1185">Reference proteome</keyword>
<dbReference type="InterPro" id="IPR031462">
    <property type="entry name" value="CTSRT"/>
</dbReference>
<dbReference type="PANTHER" id="PTHR21665:SF2">
    <property type="entry name" value="CATION CHANNEL SPERM-ASSOCIATED TARGETING SUBUNIT TAU"/>
    <property type="match status" value="1"/>
</dbReference>
<dbReference type="Ensembl" id="ENSSPUT00000004792.1">
    <property type="protein sequence ID" value="ENSSPUP00000004513.1"/>
    <property type="gene ID" value="ENSSPUG00000003484.1"/>
</dbReference>